<sequence>DDAVFNQTKNLKETVWSRAGSLGNAIKSLIFYLWDVYSSSAPSGTDVLTLLSICSACAIVTGGLLYHWLCKTLKYSFEASVQISCCYSLALLLMSFLCHPLRCMLTMMLPIVSSNQGRKLLISASILILMLNVIPNITVNIGAVARILKCTAEGFAKTLLNSSELFNKAKQDLVDETIKVEWEDLNIVNNLKTLNNFTHVDVSLVKSKFAKVVGEIEEKFSGARDLIGEYKLLSNRILAAIFVALLILESARYLKSYLTSVQFDNGYISKELLPNEPCETKRSIRDKTKLGSCLMTNQECTSSFLSLIVVTLYFTAIALIVVLDYVVYYIVQLVMPWVVDFPPTAASISLNYKVSQPTASAVFQFFSVELFLPVFCLIPRVTFLLGCLWLMSYFMVFLEVYAKRLCRKICASFYREQEERRMAYLRRKLQKKMVEKGGDNKGNNEPLLTEVCLLLFFLSNTNCVCRFPPGLTEAVFFLFLVSSFHFLTY</sequence>
<evidence type="ECO:0000256" key="1">
    <source>
        <dbReference type="ARBA" id="ARBA00004141"/>
    </source>
</evidence>
<organism evidence="7 8">
    <name type="scientific">Oryzias sinensis</name>
    <name type="common">Chinese medaka</name>
    <dbReference type="NCBI Taxonomy" id="183150"/>
    <lineage>
        <taxon>Eukaryota</taxon>
        <taxon>Metazoa</taxon>
        <taxon>Chordata</taxon>
        <taxon>Craniata</taxon>
        <taxon>Vertebrata</taxon>
        <taxon>Euteleostomi</taxon>
        <taxon>Actinopterygii</taxon>
        <taxon>Neopterygii</taxon>
        <taxon>Teleostei</taxon>
        <taxon>Neoteleostei</taxon>
        <taxon>Acanthomorphata</taxon>
        <taxon>Ovalentaria</taxon>
        <taxon>Atherinomorphae</taxon>
        <taxon>Beloniformes</taxon>
        <taxon>Adrianichthyidae</taxon>
        <taxon>Oryziinae</taxon>
        <taxon>Oryzias</taxon>
    </lineage>
</organism>
<dbReference type="GO" id="GO:0016020">
    <property type="term" value="C:membrane"/>
    <property type="evidence" value="ECO:0007669"/>
    <property type="project" value="UniProtKB-SubCell"/>
</dbReference>
<accession>A0A8C7ZY63</accession>
<dbReference type="PANTHER" id="PTHR21041">
    <property type="entry name" value="DENDRITIC CELL-SPECIFIC TRANSMEMBRANE PROTEIN"/>
    <property type="match status" value="1"/>
</dbReference>
<proteinExistence type="predicted"/>
<keyword evidence="3 5" id="KW-1133">Transmembrane helix</keyword>
<evidence type="ECO:0000256" key="4">
    <source>
        <dbReference type="ARBA" id="ARBA00023136"/>
    </source>
</evidence>
<keyword evidence="8" id="KW-1185">Reference proteome</keyword>
<feature type="domain" description="Dendritic cell-specific transmembrane protein-like" evidence="6">
    <location>
        <begin position="263"/>
        <end position="426"/>
    </location>
</feature>
<feature type="transmembrane region" description="Helical" evidence="5">
    <location>
        <begin position="304"/>
        <end position="331"/>
    </location>
</feature>
<evidence type="ECO:0000259" key="6">
    <source>
        <dbReference type="Pfam" id="PF07782"/>
    </source>
</evidence>
<dbReference type="AlphaFoldDB" id="A0A8C7ZY63"/>
<feature type="transmembrane region" description="Helical" evidence="5">
    <location>
        <begin position="370"/>
        <end position="398"/>
    </location>
</feature>
<feature type="transmembrane region" description="Helical" evidence="5">
    <location>
        <begin position="47"/>
        <end position="69"/>
    </location>
</feature>
<reference evidence="7" key="1">
    <citation type="submission" date="2025-08" db="UniProtKB">
        <authorList>
            <consortium name="Ensembl"/>
        </authorList>
    </citation>
    <scope>IDENTIFICATION</scope>
</reference>
<dbReference type="Proteomes" id="UP000694383">
    <property type="component" value="Unplaced"/>
</dbReference>
<dbReference type="Ensembl" id="ENSOSIT00000050363.1">
    <property type="protein sequence ID" value="ENSOSIP00000047930.1"/>
    <property type="gene ID" value="ENSOSIG00000022604.1"/>
</dbReference>
<name>A0A8C7ZY63_9TELE</name>
<dbReference type="GeneTree" id="ENSGT00940000153269"/>
<evidence type="ECO:0000313" key="7">
    <source>
        <dbReference type="Ensembl" id="ENSOSIP00000047930.1"/>
    </source>
</evidence>
<evidence type="ECO:0000256" key="3">
    <source>
        <dbReference type="ARBA" id="ARBA00022989"/>
    </source>
</evidence>
<dbReference type="InterPro" id="IPR051856">
    <property type="entry name" value="CSR-E3_Ligase_Protein"/>
</dbReference>
<dbReference type="PANTHER" id="PTHR21041:SF3">
    <property type="entry name" value="OSTEOCLAST STIMULATORY TRANSMEMBRANE PROTEIN"/>
    <property type="match status" value="1"/>
</dbReference>
<comment type="subcellular location">
    <subcellularLocation>
        <location evidence="1">Membrane</location>
        <topology evidence="1">Multi-pass membrane protein</topology>
    </subcellularLocation>
</comment>
<evidence type="ECO:0000256" key="5">
    <source>
        <dbReference type="SAM" id="Phobius"/>
    </source>
</evidence>
<dbReference type="InterPro" id="IPR012858">
    <property type="entry name" value="DC_STAMP-like"/>
</dbReference>
<evidence type="ECO:0000313" key="8">
    <source>
        <dbReference type="Proteomes" id="UP000694383"/>
    </source>
</evidence>
<protein>
    <submittedName>
        <fullName evidence="7">Osteoclast stimulatory transmembrane protein</fullName>
    </submittedName>
</protein>
<feature type="transmembrane region" description="Helical" evidence="5">
    <location>
        <begin position="120"/>
        <end position="139"/>
    </location>
</feature>
<dbReference type="Pfam" id="PF07782">
    <property type="entry name" value="DC_STAMP"/>
    <property type="match status" value="1"/>
</dbReference>
<evidence type="ECO:0000256" key="2">
    <source>
        <dbReference type="ARBA" id="ARBA00022692"/>
    </source>
</evidence>
<keyword evidence="2 5" id="KW-0812">Transmembrane</keyword>
<reference evidence="7" key="2">
    <citation type="submission" date="2025-09" db="UniProtKB">
        <authorList>
            <consortium name="Ensembl"/>
        </authorList>
    </citation>
    <scope>IDENTIFICATION</scope>
</reference>
<keyword evidence="4 5" id="KW-0472">Membrane</keyword>